<sequence>MSSGVYKYVLIVLLVILAKYLLEWTIALCFQLRFGRIGFFSIADIQYRQRSRSDPTKDNFLFTIGKIKLRVMRPTSSLSTAWITIHLEAIRVDIPNSDWLHPMTPRPERSTPLGRRISRIGGAIPTLPWWYSLSVVKHIVKLTSALPAQFLMAGLANYVAIQVDGLKLGLEDRQLLSVQSLHLSSVLFAAGRQDHDQQHHDASTFQTSLNASHERHSLKSAQHLFMEKFFEIIVTVGSISVGQQALHFPQGGRVAISCHFSAGCVTLKDVDVSVQLDDIDVHMDKIAKLLASMPSQLSRNKQRLTDDHPQAASDEPSPSSKKKRPSKSLQTLQLIRSLGLNTSRIRIYQDVGQVTLGVATDLMHVIVTMDYADDHKHPLCDAKFSVDQPKVFIMERDQGTESQLISLSHMEAQGSMVAPAFLQPKNYSPQDDAPNDHSILVDIAIHQPAIDFDTHRLQHLLSLSSAPNQRDQSHSADDQTQPTPLPTVLQKQLPRLEAHIKLVSPSVCITLSPATTACLVKWSSITFHFLGEYTLQAHDLASSSPKDAAESHAPGLRKRKHLQWTRFFRNTWRFQRRATPDERADDDAHWIYALSTRLSMESLELTTSVNKYPGLLSIHSLDVLGSTCFSTCSLPNDHLLVALQFIQNPHHEIDIKLHYLSLCAGALGDVDLDGNEKEMVLAWLTLIQCLKGMKKTSATPPKAKQLSLTTLFDHWLNWCRINIALTRAEVSLDGMDKGIRGQRPVPDGYIDNAPDKDIHLEMTACVDRLAVCYHGPHHTHKPDARATPASFNNGNPGPWIQSSMDKFKIVRRFDSDSGTGDSQLILWMPHANASLALDIGGDGICYLTNSVVIKQIGVHATIPHHYALLLCFERWMDLKKKMRSILQTPAPPAAPSAHHPTSARQARFQIKKTQFQLNRLDVHIILPTNVPLFLRMDGLRFGRLPDHSFAVRMRNAGLFGRAVNKPGAWDQLLELDELQYSLGREKQKPPTGLGNDAPVHQFEAAKFHLRIPYGYVAADIIDNSVNLSKYFKSIRPRLIGVQPFTFFGPSMKNEPAILPHICLHCDKVTLHLEDDPFESRLRLIWRTGLAEQRSRLDVLDAFEAKARTEQPDRVHHARERLYEHNSRSWIKNINEAVRQETMMFSHRQSQYYRATPEFFKHEQQLNSCSHSPLVGEDNDDLSDQDEDTFEFVANSLFDMQVVDLPKHYSLLGLTMLSVDMDLQSLYFSLDNARQFMHDIGEDLPQDVNFSTLAPFHMDLNGGELAVQLRDYPIPCLHVPGAWALSGDYIFGDETGNQDATRAVPISVLCDTRLGIDYSLQAVRVASPPKFYSKVNIQVNTPKLTSICWCVPYQPAIQDVTRTFDTLTRPPVDPSEKVGIWDKIRLMIHTRTKISYNGDLAFVLKGTRDPYDMRDQGFGLAILWKSNVVWWMGHDNPQGEFTQITSQDLLFGVPDLIHGGFQSLLASPGENGTDAPAPEQDFPAPPRQFHQDATDIGHPFLKLALRFTGGIRMGLGCHLERLCVGDCGVCHGTTNKDRRCRHLQFVPHYRVKYKSPRAVAALPNNGKGYDAFAGFRSNFIHFSMSIIKLTNEEYSIAFPALQPRDSNQPWMNSLHLTPGFVEHFLLCFRLFGGNMSYPLRTGSFYPRGDPRKPKKFGMHMQSMKYKVMVDPLRIGYFYKNENLVPDEIDCMNGLGDLAGLKGQVKKFCVDVHQQREIKGKQRSWSVNEAELQLASLDLRVVKATYTEDEGKSSGAASTKSTGRSSLDTTLDDYACSLHHADPDFMQGTDRRADEDEVDSTWVDMEDFVELNILSPNTLPSVQVLPFAYSPCMFYLKQNNPNDVEKYQYLRGTHDCIIGAAPDTRDIQINLLEERSKNIDVQIRKHQTRLDNIERKLSARPDDKTLLKESRAIVEKTEILFEKRNLLQKYLRDLSDESHQSTSTVFGQDSTKRWEEIMGHFKVRYIVHNPQIIWNNSVRNIVYHFMDLQAHSRALKYYMSARSVKFIRDITKKYKQERRKSPRHSRSSHPLNLDDEVNDQGLDQETIQEMLEYLVSERDTKLYVNNETDAKPDLLEQSESIDFCNSEHVNDPARQARSIPHGYSMTSSYLIDLLNAQISLQSDHDPNNLVLMHNERMQVMAFAITEDKEQDEEIQLIKNRTIVSLNNTQFFVAKKEQFDTVDLLLDNHYGAKGHEHWLAWIPAEMVIRYVRRSDKFQRVGTHVSPTILIDRYNELRLKAHHGNSPVFAQHHPFEERCDAVYLDFLELALTADSAQYNAIYEVVVDLLLYKEPGKKERLERLHDIMMAADQGSIFDATDNIVELQNCVRHFLGLRDQYQQNLALLDDKNMADFRQVRVALQSACEDLYLGMEAFKLMQQTHRRTANSLDDGSHHGGDAVTWKFTFSAAKISWEMRLDSETPLCEWHLTNTTFSLVNKEDHTHINTIEVDMLHVKNTSVNPAYVDILSPFIDARQTKLPDFSRHKMLRCYLVALAPVGGIPVIQHLEINLHPIRMQLTYDFGRAMATYFFPAERQQRDLQQHQQLLLQDSPAPQLTVTRPSSQPSTHDFQPSSPVSILSIESSHPSFVTATRNSAALSTTDALQKSASANLDIKSDRDSFSSRSGYARSVTIENFRSMAQPEAIPSDAFDAASYEATLSSSPSAKRRMKQPVKQPDDLEVMKQRASSNRTFILVKIPGTKHCLTYKGPKDKNIEDLTDFVFQQPYLEYRNKTWSWFELLSNIKRDFLRAALLHNSRALLKEKLTIRRHPRHEFNFDSYMYPDTSVNSQLVLDTPQRQSVSDDNAIDGSDSDSIQDVESDKPVSASSGTSWTKKFKRKKPDQPAPSISSLDTSFKDQDSANRSPTEEIVAKGQLLLGKHYHGPSLPSTAAVNVLSPQKKSASPPNGISK</sequence>
<protein>
    <recommendedName>
        <fullName evidence="8">FMP27 GFWDK domain-containing protein</fullName>
    </recommendedName>
</protein>
<dbReference type="Pfam" id="PF10344">
    <property type="entry name" value="Hobbit"/>
    <property type="match status" value="1"/>
</dbReference>
<feature type="compositionally biased region" description="Polar residues" evidence="1">
    <location>
        <begin position="2880"/>
        <end position="2904"/>
    </location>
</feature>
<evidence type="ECO:0000313" key="7">
    <source>
        <dbReference type="Proteomes" id="UP000242146"/>
    </source>
</evidence>
<accession>A0A1X2G928</accession>
<dbReference type="InterPro" id="IPR019441">
    <property type="entry name" value="FMP27/BLTP2/Hobbit_GFWDK_RBG"/>
</dbReference>
<keyword evidence="2" id="KW-1133">Transmembrane helix</keyword>
<dbReference type="PANTHER" id="PTHR15678">
    <property type="entry name" value="ANTIGEN MLAA-22-RELATED"/>
    <property type="match status" value="1"/>
</dbReference>
<evidence type="ECO:0008006" key="8">
    <source>
        <dbReference type="Google" id="ProtNLM"/>
    </source>
</evidence>
<feature type="region of interest" description="Disordered" evidence="1">
    <location>
        <begin position="2013"/>
        <end position="2036"/>
    </location>
</feature>
<evidence type="ECO:0000259" key="3">
    <source>
        <dbReference type="SMART" id="SM01214"/>
    </source>
</evidence>
<feature type="domain" description="FMP27 WPPW motif-containing RBG unit" evidence="5">
    <location>
        <begin position="1698"/>
        <end position="2204"/>
    </location>
</feature>
<dbReference type="InterPro" id="IPR019415">
    <property type="entry name" value="FMP27_SW_RBG"/>
</dbReference>
<evidence type="ECO:0000256" key="2">
    <source>
        <dbReference type="SAM" id="Phobius"/>
    </source>
</evidence>
<feature type="transmembrane region" description="Helical" evidence="2">
    <location>
        <begin position="5"/>
        <end position="22"/>
    </location>
</feature>
<feature type="region of interest" description="Disordered" evidence="1">
    <location>
        <begin position="297"/>
        <end position="329"/>
    </location>
</feature>
<dbReference type="InterPro" id="IPR045167">
    <property type="entry name" value="Hobbit"/>
</dbReference>
<feature type="compositionally biased region" description="Basic residues" evidence="1">
    <location>
        <begin position="2013"/>
        <end position="2025"/>
    </location>
</feature>
<feature type="compositionally biased region" description="Basic and acidic residues" evidence="1">
    <location>
        <begin position="2848"/>
        <end position="2864"/>
    </location>
</feature>
<dbReference type="OrthoDB" id="1562405at2759"/>
<reference evidence="6 7" key="1">
    <citation type="submission" date="2016-07" db="EMBL/GenBank/DDBJ databases">
        <title>Pervasive Adenine N6-methylation of Active Genes in Fungi.</title>
        <authorList>
            <consortium name="DOE Joint Genome Institute"/>
            <person name="Mondo S.J."/>
            <person name="Dannebaum R.O."/>
            <person name="Kuo R.C."/>
            <person name="Labutti K."/>
            <person name="Haridas S."/>
            <person name="Kuo A."/>
            <person name="Salamov A."/>
            <person name="Ahrendt S.R."/>
            <person name="Lipzen A."/>
            <person name="Sullivan W."/>
            <person name="Andreopoulos W.B."/>
            <person name="Clum A."/>
            <person name="Lindquist E."/>
            <person name="Daum C."/>
            <person name="Ramamoorthy G.K."/>
            <person name="Gryganskyi A."/>
            <person name="Culley D."/>
            <person name="Magnuson J.K."/>
            <person name="James T.Y."/>
            <person name="O'Malley M.A."/>
            <person name="Stajich J.E."/>
            <person name="Spatafora J.W."/>
            <person name="Visel A."/>
            <person name="Grigoriev I.V."/>
        </authorList>
    </citation>
    <scope>NUCLEOTIDE SEQUENCE [LARGE SCALE GENOMIC DNA]</scope>
    <source>
        <strain evidence="6 7">NRRL 3301</strain>
    </source>
</reference>
<evidence type="ECO:0000256" key="1">
    <source>
        <dbReference type="SAM" id="MobiDB-lite"/>
    </source>
</evidence>
<comment type="caution">
    <text evidence="6">The sequence shown here is derived from an EMBL/GenBank/DDBJ whole genome shotgun (WGS) entry which is preliminary data.</text>
</comment>
<gene>
    <name evidence="6" type="ORF">DM01DRAFT_1385528</name>
</gene>
<name>A0A1X2G928_9FUNG</name>
<dbReference type="Proteomes" id="UP000242146">
    <property type="component" value="Unassembled WGS sequence"/>
</dbReference>
<proteinExistence type="predicted"/>
<feature type="compositionally biased region" description="Polar residues" evidence="1">
    <location>
        <begin position="2547"/>
        <end position="2566"/>
    </location>
</feature>
<evidence type="ECO:0000259" key="5">
    <source>
        <dbReference type="SMART" id="SM01216"/>
    </source>
</evidence>
<evidence type="ECO:0000259" key="4">
    <source>
        <dbReference type="SMART" id="SM01215"/>
    </source>
</evidence>
<dbReference type="InterPro" id="IPR019449">
    <property type="entry name" value="FMP27_WPPW_RBG"/>
</dbReference>
<feature type="domain" description="FMP27/BLTP2/Hobbit GFWDK motif-containing RBG unit" evidence="3">
    <location>
        <begin position="1270"/>
        <end position="1412"/>
    </location>
</feature>
<organism evidence="6 7">
    <name type="scientific">Hesseltinella vesiculosa</name>
    <dbReference type="NCBI Taxonomy" id="101127"/>
    <lineage>
        <taxon>Eukaryota</taxon>
        <taxon>Fungi</taxon>
        <taxon>Fungi incertae sedis</taxon>
        <taxon>Mucoromycota</taxon>
        <taxon>Mucoromycotina</taxon>
        <taxon>Mucoromycetes</taxon>
        <taxon>Mucorales</taxon>
        <taxon>Cunninghamellaceae</taxon>
        <taxon>Hesseltinella</taxon>
    </lineage>
</organism>
<feature type="region of interest" description="Disordered" evidence="1">
    <location>
        <begin position="2546"/>
        <end position="2571"/>
    </location>
</feature>
<dbReference type="SMART" id="SM01216">
    <property type="entry name" value="Fmp27_WPPW"/>
    <property type="match status" value="1"/>
</dbReference>
<dbReference type="PANTHER" id="PTHR15678:SF6">
    <property type="entry name" value="BRIDGE-LIKE LIPID TRANSFER PROTEIN FAMILY MEMBER 2"/>
    <property type="match status" value="1"/>
</dbReference>
<dbReference type="SMART" id="SM01214">
    <property type="entry name" value="Fmp27_GFWDK"/>
    <property type="match status" value="1"/>
</dbReference>
<keyword evidence="2" id="KW-0812">Transmembrane</keyword>
<dbReference type="EMBL" id="MCGT01000030">
    <property type="protein sequence ID" value="ORX48202.1"/>
    <property type="molecule type" value="Genomic_DNA"/>
</dbReference>
<evidence type="ECO:0000313" key="6">
    <source>
        <dbReference type="EMBL" id="ORX48202.1"/>
    </source>
</evidence>
<dbReference type="SMART" id="SM01215">
    <property type="entry name" value="Fmp27_SW"/>
    <property type="match status" value="1"/>
</dbReference>
<feature type="region of interest" description="Disordered" evidence="1">
    <location>
        <begin position="2790"/>
        <end position="2904"/>
    </location>
</feature>
<feature type="region of interest" description="Disordered" evidence="1">
    <location>
        <begin position="466"/>
        <end position="485"/>
    </location>
</feature>
<keyword evidence="7" id="KW-1185">Reference proteome</keyword>
<dbReference type="STRING" id="101127.A0A1X2G928"/>
<keyword evidence="2" id="KW-0472">Membrane</keyword>
<feature type="domain" description="FMP27 SW motif-containing RBG unit" evidence="4">
    <location>
        <begin position="1116"/>
        <end position="1252"/>
    </location>
</feature>